<name>A0AAJ0DGN6_9PEZI</name>
<accession>A0AAJ0DGN6</accession>
<dbReference type="EMBL" id="JAWDJX010000014">
    <property type="protein sequence ID" value="KAK3053743.1"/>
    <property type="molecule type" value="Genomic_DNA"/>
</dbReference>
<organism evidence="1 2">
    <name type="scientific">Extremus antarcticus</name>
    <dbReference type="NCBI Taxonomy" id="702011"/>
    <lineage>
        <taxon>Eukaryota</taxon>
        <taxon>Fungi</taxon>
        <taxon>Dikarya</taxon>
        <taxon>Ascomycota</taxon>
        <taxon>Pezizomycotina</taxon>
        <taxon>Dothideomycetes</taxon>
        <taxon>Dothideomycetidae</taxon>
        <taxon>Mycosphaerellales</taxon>
        <taxon>Extremaceae</taxon>
        <taxon>Extremus</taxon>
    </lineage>
</organism>
<protein>
    <recommendedName>
        <fullName evidence="3">Caspase domain-containing protein</fullName>
    </recommendedName>
</protein>
<sequence length="264" mass="30030">MSSVAKPVKMHAFMLHWSEGVVDAKNIQEVRTALEEHGMFVSSVTEANIGLHEGMAKDQQRRVVRQKLWQLLRESDPDEKDHLFIFCYIGHGTSRPQMDHDGDYTEWTFDHLFAHNESMSLEIDLTWIQTILRNTSDSDVLFIFEYCEGAHDGMDPLPSPGSSTWENYPEHKVWTISAGPGSIWITNDGRDFTRRLVANLRADRGPTTVLDRFQAMQKAVKFNMGADHHAPLDIKQQMPYGDIILQPQGETESVNGVETESSVE</sequence>
<dbReference type="Proteomes" id="UP001271007">
    <property type="component" value="Unassembled WGS sequence"/>
</dbReference>
<evidence type="ECO:0000313" key="1">
    <source>
        <dbReference type="EMBL" id="KAK3053743.1"/>
    </source>
</evidence>
<dbReference type="InterPro" id="IPR029030">
    <property type="entry name" value="Caspase-like_dom_sf"/>
</dbReference>
<gene>
    <name evidence="1" type="ORF">LTR09_005022</name>
</gene>
<keyword evidence="2" id="KW-1185">Reference proteome</keyword>
<dbReference type="SUPFAM" id="SSF52129">
    <property type="entry name" value="Caspase-like"/>
    <property type="match status" value="1"/>
</dbReference>
<reference evidence="1" key="1">
    <citation type="submission" date="2023-04" db="EMBL/GenBank/DDBJ databases">
        <title>Black Yeasts Isolated from many extreme environments.</title>
        <authorList>
            <person name="Coleine C."/>
            <person name="Stajich J.E."/>
            <person name="Selbmann L."/>
        </authorList>
    </citation>
    <scope>NUCLEOTIDE SEQUENCE</scope>
    <source>
        <strain evidence="1">CCFEE 5312</strain>
    </source>
</reference>
<proteinExistence type="predicted"/>
<evidence type="ECO:0000313" key="2">
    <source>
        <dbReference type="Proteomes" id="UP001271007"/>
    </source>
</evidence>
<comment type="caution">
    <text evidence="1">The sequence shown here is derived from an EMBL/GenBank/DDBJ whole genome shotgun (WGS) entry which is preliminary data.</text>
</comment>
<evidence type="ECO:0008006" key="3">
    <source>
        <dbReference type="Google" id="ProtNLM"/>
    </source>
</evidence>
<dbReference type="AlphaFoldDB" id="A0AAJ0DGN6"/>